<evidence type="ECO:0000256" key="7">
    <source>
        <dbReference type="ARBA" id="ARBA00023277"/>
    </source>
</evidence>
<evidence type="ECO:0000256" key="3">
    <source>
        <dbReference type="ARBA" id="ARBA00022512"/>
    </source>
</evidence>
<evidence type="ECO:0000256" key="5">
    <source>
        <dbReference type="ARBA" id="ARBA00022729"/>
    </source>
</evidence>
<keyword evidence="8" id="KW-0326">Glycosidase</keyword>
<evidence type="ECO:0000256" key="1">
    <source>
        <dbReference type="ARBA" id="ARBA00004191"/>
    </source>
</evidence>
<accession>A0A4Z1NVI8</accession>
<keyword evidence="7" id="KW-0119">Carbohydrate metabolism</keyword>
<gene>
    <name evidence="13" type="ORF">E6O75_ATG06638</name>
</gene>
<feature type="signal peptide" evidence="12">
    <location>
        <begin position="1"/>
        <end position="16"/>
    </location>
</feature>
<dbReference type="GO" id="GO:0016798">
    <property type="term" value="F:hydrolase activity, acting on glycosyl bonds"/>
    <property type="evidence" value="ECO:0007669"/>
    <property type="project" value="UniProtKB-KW"/>
</dbReference>
<evidence type="ECO:0000256" key="12">
    <source>
        <dbReference type="SAM" id="SignalP"/>
    </source>
</evidence>
<dbReference type="PANTHER" id="PTHR31316:SF0">
    <property type="entry name" value="SECRETED BETA-GLUCOSIDASE SIM1-RELATED"/>
    <property type="match status" value="1"/>
</dbReference>
<dbReference type="InterPro" id="IPR005556">
    <property type="entry name" value="SUN"/>
</dbReference>
<comment type="caution">
    <text evidence="13">The sequence shown here is derived from an EMBL/GenBank/DDBJ whole genome shotgun (WGS) entry which is preliminary data.</text>
</comment>
<keyword evidence="4" id="KW-0964">Secreted</keyword>
<keyword evidence="10" id="KW-0624">Polysaccharide degradation</keyword>
<organism evidence="13 14">
    <name type="scientific">Venturia nashicola</name>
    <dbReference type="NCBI Taxonomy" id="86259"/>
    <lineage>
        <taxon>Eukaryota</taxon>
        <taxon>Fungi</taxon>
        <taxon>Dikarya</taxon>
        <taxon>Ascomycota</taxon>
        <taxon>Pezizomycotina</taxon>
        <taxon>Dothideomycetes</taxon>
        <taxon>Pleosporomycetidae</taxon>
        <taxon>Venturiales</taxon>
        <taxon>Venturiaceae</taxon>
        <taxon>Venturia</taxon>
    </lineage>
</organism>
<proteinExistence type="inferred from homology"/>
<evidence type="ECO:0000313" key="13">
    <source>
        <dbReference type="EMBL" id="TID18562.1"/>
    </source>
</evidence>
<evidence type="ECO:0000313" key="14">
    <source>
        <dbReference type="Proteomes" id="UP000298493"/>
    </source>
</evidence>
<dbReference type="EMBL" id="SNSC02000014">
    <property type="protein sequence ID" value="TID18562.1"/>
    <property type="molecule type" value="Genomic_DNA"/>
</dbReference>
<feature type="chain" id="PRO_5021264813" evidence="12">
    <location>
        <begin position="17"/>
        <end position="445"/>
    </location>
</feature>
<comment type="subcellular location">
    <subcellularLocation>
        <location evidence="1">Secreted</location>
        <location evidence="1">Cell wall</location>
    </subcellularLocation>
</comment>
<sequence length="445" mass="46628">MKSAAIILGLALSVAAISPHHAHHSNHRHENKAAKELRKKDLVTEAVQVTVVECWLGKQKLSEGDCQEGIKNGTLKWADDGSLATALLTSVAYQTLKASSTSKSSSSSSSSSSSTTSSSSSTSSSPAAKPTTPAVASPTKQSQATPASSSSSSSSSSGGGSGVDKEFPDGTIDCGHFPWDYGAIPIDWLNLGGWASVQKPGITLSAGFNDILGVTKAQCTGSGCCLEGSFCSYACPEGYLKYQWPSTQGLTGQSVGGLECKNGKLYRTNKSVKTLCATGASEITVKVQNKLSKNVAICRTNYPGDEKMSIPVDSQPGTTRTLACPDASTFYMWEGKGTSAQYYINMPGYSVEKACVWGDEGDDFGNYAPGNLGVGWTNGRAWLSIMANHPTQMKVTLPYTIEIVGGDSKCRYRDGKYCSGDGYDNCSSEGCTVSSSGGTVTYVLS</sequence>
<keyword evidence="5 12" id="KW-0732">Signal</keyword>
<dbReference type="Proteomes" id="UP000298493">
    <property type="component" value="Unassembled WGS sequence"/>
</dbReference>
<dbReference type="GO" id="GO:0031505">
    <property type="term" value="P:fungal-type cell wall organization"/>
    <property type="evidence" value="ECO:0007669"/>
    <property type="project" value="TreeGrafter"/>
</dbReference>
<feature type="region of interest" description="Disordered" evidence="11">
    <location>
        <begin position="101"/>
        <end position="165"/>
    </location>
</feature>
<feature type="compositionally biased region" description="Low complexity" evidence="11">
    <location>
        <begin position="101"/>
        <end position="140"/>
    </location>
</feature>
<keyword evidence="6" id="KW-0378">Hydrolase</keyword>
<dbReference type="GO" id="GO:0009277">
    <property type="term" value="C:fungal-type cell wall"/>
    <property type="evidence" value="ECO:0007669"/>
    <property type="project" value="TreeGrafter"/>
</dbReference>
<comment type="similarity">
    <text evidence="2">Belongs to the SUN family.</text>
</comment>
<evidence type="ECO:0000256" key="2">
    <source>
        <dbReference type="ARBA" id="ARBA00010579"/>
    </source>
</evidence>
<evidence type="ECO:0000256" key="8">
    <source>
        <dbReference type="ARBA" id="ARBA00023295"/>
    </source>
</evidence>
<dbReference type="AlphaFoldDB" id="A0A4Z1NVI8"/>
<dbReference type="Pfam" id="PF03856">
    <property type="entry name" value="SUN"/>
    <property type="match status" value="1"/>
</dbReference>
<dbReference type="GO" id="GO:0009986">
    <property type="term" value="C:cell surface"/>
    <property type="evidence" value="ECO:0007669"/>
    <property type="project" value="TreeGrafter"/>
</dbReference>
<evidence type="ECO:0000256" key="10">
    <source>
        <dbReference type="ARBA" id="ARBA00023326"/>
    </source>
</evidence>
<keyword evidence="9" id="KW-0961">Cell wall biogenesis/degradation</keyword>
<name>A0A4Z1NVI8_9PEZI</name>
<evidence type="ECO:0000256" key="4">
    <source>
        <dbReference type="ARBA" id="ARBA00022525"/>
    </source>
</evidence>
<keyword evidence="14" id="KW-1185">Reference proteome</keyword>
<reference evidence="13 14" key="1">
    <citation type="submission" date="2019-04" db="EMBL/GenBank/DDBJ databases">
        <title>High contiguity whole genome sequence and gene annotation resource for two Venturia nashicola isolates.</title>
        <authorList>
            <person name="Prokchorchik M."/>
            <person name="Won K."/>
            <person name="Lee Y."/>
            <person name="Choi E.D."/>
            <person name="Segonzac C."/>
            <person name="Sohn K.H."/>
        </authorList>
    </citation>
    <scope>NUCLEOTIDE SEQUENCE [LARGE SCALE GENOMIC DNA]</scope>
    <source>
        <strain evidence="13 14">PRI2</strain>
    </source>
</reference>
<protein>
    <submittedName>
        <fullName evidence="13">ATP-dependent permease</fullName>
    </submittedName>
</protein>
<evidence type="ECO:0000256" key="9">
    <source>
        <dbReference type="ARBA" id="ARBA00023316"/>
    </source>
</evidence>
<dbReference type="GO" id="GO:0000272">
    <property type="term" value="P:polysaccharide catabolic process"/>
    <property type="evidence" value="ECO:0007669"/>
    <property type="project" value="UniProtKB-KW"/>
</dbReference>
<dbReference type="PANTHER" id="PTHR31316">
    <property type="entry name" value="BETA-GLUCOSIDASE-LIKE PROTEIN NCA3, MITOCHONDRIAL-RELATED"/>
    <property type="match status" value="1"/>
</dbReference>
<dbReference type="OrthoDB" id="5339822at2759"/>
<evidence type="ECO:0000256" key="11">
    <source>
        <dbReference type="SAM" id="MobiDB-lite"/>
    </source>
</evidence>
<dbReference type="InterPro" id="IPR051526">
    <property type="entry name" value="Beta-Glucosidase_SUN"/>
</dbReference>
<keyword evidence="3" id="KW-0134">Cell wall</keyword>
<evidence type="ECO:0000256" key="6">
    <source>
        <dbReference type="ARBA" id="ARBA00022801"/>
    </source>
</evidence>